<feature type="transmembrane region" description="Helical" evidence="6">
    <location>
        <begin position="296"/>
        <end position="322"/>
    </location>
</feature>
<keyword evidence="3 6" id="KW-0812">Transmembrane</keyword>
<organism evidence="7 8">
    <name type="scientific">Tortispora caseinolytica NRRL Y-17796</name>
    <dbReference type="NCBI Taxonomy" id="767744"/>
    <lineage>
        <taxon>Eukaryota</taxon>
        <taxon>Fungi</taxon>
        <taxon>Dikarya</taxon>
        <taxon>Ascomycota</taxon>
        <taxon>Saccharomycotina</taxon>
        <taxon>Trigonopsidomycetes</taxon>
        <taxon>Trigonopsidales</taxon>
        <taxon>Trigonopsidaceae</taxon>
        <taxon>Tortispora</taxon>
    </lineage>
</organism>
<keyword evidence="8" id="KW-1185">Reference proteome</keyword>
<sequence>MDEHSPLIESTSNSIAATPRAFNHTVRRSSIISSSLGSVGQFAQNPLAAGTSEYDANAIAVEERRLLEDNNLLPAPDKRRGSLWKDEQLDLATREEVQRVFEQAAQEGLIHTTHAKEMKVIIMSAIPMVLTFLLQYSLTVASIFSVGHLGKAELGAVSLGSMTASISGYAVCQGLSTCMDTLCAQAYGSKRYDLVGIHLQRCVYMLLLASIPVAFLWFFATPLLNFLVPDAEAELVYYAASYLRILIFGLPGYILFECGKRFTQAQGLFRAGTYSLLITAPTNMLLNYFLVWDKRFGFGFFGAPTAVVISDYLMALLLLLYVRYVDGWKCWNGFSRQAFVNWSPMIKLAIPGFVMVEAEYMAFEILTLASSYLGTSALAANSVASTVGSIAFQSPFALGIATSTRVANFVGSGLKEPGKIACYSGLTLGFFVGVLNAGIITSVRYKIGPLFTNDDDVIAIVGGLLPYIALYQIWDSSSGVLNGILRGQGRQKIGGWISIAGYYVVAIPLSLIFTFPLGLDLKGLWLGVCCGQFVLCVVEAYFIFTSNWDNVIQDAKSRSNADTVSSTSHV</sequence>
<accession>A0A1E4TGI6</accession>
<evidence type="ECO:0000256" key="6">
    <source>
        <dbReference type="SAM" id="Phobius"/>
    </source>
</evidence>
<dbReference type="AlphaFoldDB" id="A0A1E4TGI6"/>
<dbReference type="CDD" id="cd13132">
    <property type="entry name" value="MATE_eukaryotic"/>
    <property type="match status" value="1"/>
</dbReference>
<dbReference type="OrthoDB" id="2126698at2759"/>
<dbReference type="GO" id="GO:0042910">
    <property type="term" value="F:xenobiotic transmembrane transporter activity"/>
    <property type="evidence" value="ECO:0007669"/>
    <property type="project" value="InterPro"/>
</dbReference>
<evidence type="ECO:0000256" key="1">
    <source>
        <dbReference type="ARBA" id="ARBA00004141"/>
    </source>
</evidence>
<name>A0A1E4TGI6_9ASCO</name>
<comment type="subcellular location">
    <subcellularLocation>
        <location evidence="1">Membrane</location>
        <topology evidence="1">Multi-pass membrane protein</topology>
    </subcellularLocation>
</comment>
<evidence type="ECO:0000256" key="4">
    <source>
        <dbReference type="ARBA" id="ARBA00022989"/>
    </source>
</evidence>
<feature type="transmembrane region" description="Helical" evidence="6">
    <location>
        <begin position="457"/>
        <end position="474"/>
    </location>
</feature>
<dbReference type="EMBL" id="KV453842">
    <property type="protein sequence ID" value="ODV90817.1"/>
    <property type="molecule type" value="Genomic_DNA"/>
</dbReference>
<evidence type="ECO:0000256" key="5">
    <source>
        <dbReference type="ARBA" id="ARBA00023136"/>
    </source>
</evidence>
<feature type="transmembrane region" description="Helical" evidence="6">
    <location>
        <begin position="495"/>
        <end position="517"/>
    </location>
</feature>
<feature type="transmembrane region" description="Helical" evidence="6">
    <location>
        <begin position="268"/>
        <end position="290"/>
    </location>
</feature>
<evidence type="ECO:0000313" key="8">
    <source>
        <dbReference type="Proteomes" id="UP000095023"/>
    </source>
</evidence>
<feature type="transmembrane region" description="Helical" evidence="6">
    <location>
        <begin position="199"/>
        <end position="220"/>
    </location>
</feature>
<evidence type="ECO:0000256" key="3">
    <source>
        <dbReference type="ARBA" id="ARBA00022692"/>
    </source>
</evidence>
<dbReference type="GO" id="GO:1990961">
    <property type="term" value="P:xenobiotic detoxification by transmembrane export across the plasma membrane"/>
    <property type="evidence" value="ECO:0007669"/>
    <property type="project" value="InterPro"/>
</dbReference>
<dbReference type="Proteomes" id="UP000095023">
    <property type="component" value="Unassembled WGS sequence"/>
</dbReference>
<dbReference type="InterPro" id="IPR002528">
    <property type="entry name" value="MATE_fam"/>
</dbReference>
<keyword evidence="4 6" id="KW-1133">Transmembrane helix</keyword>
<evidence type="ECO:0008006" key="9">
    <source>
        <dbReference type="Google" id="ProtNLM"/>
    </source>
</evidence>
<proteinExistence type="inferred from homology"/>
<feature type="transmembrane region" description="Helical" evidence="6">
    <location>
        <begin position="235"/>
        <end position="256"/>
    </location>
</feature>
<dbReference type="Pfam" id="PF01554">
    <property type="entry name" value="MatE"/>
    <property type="match status" value="2"/>
</dbReference>
<evidence type="ECO:0000256" key="2">
    <source>
        <dbReference type="ARBA" id="ARBA00010199"/>
    </source>
</evidence>
<reference evidence="8" key="1">
    <citation type="submission" date="2016-02" db="EMBL/GenBank/DDBJ databases">
        <title>Comparative genomics of biotechnologically important yeasts.</title>
        <authorList>
            <consortium name="DOE Joint Genome Institute"/>
            <person name="Riley R."/>
            <person name="Haridas S."/>
            <person name="Wolfe K.H."/>
            <person name="Lopes M.R."/>
            <person name="Hittinger C.T."/>
            <person name="Goker M."/>
            <person name="Salamov A."/>
            <person name="Wisecaver J."/>
            <person name="Long T.M."/>
            <person name="Aerts A.L."/>
            <person name="Barry K."/>
            <person name="Choi C."/>
            <person name="Clum A."/>
            <person name="Coughlan A.Y."/>
            <person name="Deshpande S."/>
            <person name="Douglass A.P."/>
            <person name="Hanson S.J."/>
            <person name="Klenk H.-P."/>
            <person name="Labutti K."/>
            <person name="Lapidus A."/>
            <person name="Lindquist E."/>
            <person name="Lipzen A."/>
            <person name="Meier-Kolthoff J.P."/>
            <person name="Ohm R.A."/>
            <person name="Otillar R.P."/>
            <person name="Pangilinan J."/>
            <person name="Peng Y."/>
            <person name="Rokas A."/>
            <person name="Rosa C.A."/>
            <person name="Scheuner C."/>
            <person name="Sibirny A.A."/>
            <person name="Slot J.C."/>
            <person name="Stielow J.B."/>
            <person name="Sun H."/>
            <person name="Kurtzman C.P."/>
            <person name="Blackwell M."/>
            <person name="Jeffries T.W."/>
            <person name="Grigoriev I.V."/>
        </authorList>
    </citation>
    <scope>NUCLEOTIDE SEQUENCE [LARGE SCALE GENOMIC DNA]</scope>
    <source>
        <strain evidence="8">NRRL Y-17796</strain>
    </source>
</reference>
<feature type="transmembrane region" description="Helical" evidence="6">
    <location>
        <begin position="523"/>
        <end position="544"/>
    </location>
</feature>
<evidence type="ECO:0000313" key="7">
    <source>
        <dbReference type="EMBL" id="ODV90817.1"/>
    </source>
</evidence>
<feature type="transmembrane region" description="Helical" evidence="6">
    <location>
        <begin position="120"/>
        <end position="146"/>
    </location>
</feature>
<keyword evidence="5 6" id="KW-0472">Membrane</keyword>
<dbReference type="GO" id="GO:0016020">
    <property type="term" value="C:membrane"/>
    <property type="evidence" value="ECO:0007669"/>
    <property type="project" value="UniProtKB-SubCell"/>
</dbReference>
<protein>
    <recommendedName>
        <fullName evidence="9">MATE efflux family protein</fullName>
    </recommendedName>
</protein>
<feature type="transmembrane region" description="Helical" evidence="6">
    <location>
        <begin position="420"/>
        <end position="445"/>
    </location>
</feature>
<dbReference type="GO" id="GO:0006556">
    <property type="term" value="P:S-adenosylmethionine biosynthetic process"/>
    <property type="evidence" value="ECO:0007669"/>
    <property type="project" value="EnsemblFungi"/>
</dbReference>
<comment type="similarity">
    <text evidence="2">Belongs to the multi antimicrobial extrusion (MATE) (TC 2.A.66.1) family.</text>
</comment>
<dbReference type="InterPro" id="IPR045069">
    <property type="entry name" value="MATE_euk"/>
</dbReference>
<gene>
    <name evidence="7" type="ORF">CANCADRAFT_44452</name>
</gene>
<dbReference type="NCBIfam" id="TIGR00797">
    <property type="entry name" value="matE"/>
    <property type="match status" value="1"/>
</dbReference>
<dbReference type="GO" id="GO:0015297">
    <property type="term" value="F:antiporter activity"/>
    <property type="evidence" value="ECO:0007669"/>
    <property type="project" value="InterPro"/>
</dbReference>
<dbReference type="PANTHER" id="PTHR11206">
    <property type="entry name" value="MULTIDRUG RESISTANCE PROTEIN"/>
    <property type="match status" value="1"/>
</dbReference>